<dbReference type="RefSeq" id="WP_154739186.1">
    <property type="nucleotide sequence ID" value="NZ_WMBQ01000001.1"/>
</dbReference>
<gene>
    <name evidence="1" type="ORF">GIW81_10760</name>
</gene>
<dbReference type="Proteomes" id="UP000440694">
    <property type="component" value="Unassembled WGS sequence"/>
</dbReference>
<reference evidence="1 2" key="1">
    <citation type="submission" date="2019-11" db="EMBL/GenBank/DDBJ databases">
        <title>Identification of a novel strain.</title>
        <authorList>
            <person name="Xu Q."/>
            <person name="Wang G."/>
        </authorList>
    </citation>
    <scope>NUCLEOTIDE SEQUENCE [LARGE SCALE GENOMIC DNA]</scope>
    <source>
        <strain evidence="2">xq</strain>
    </source>
</reference>
<accession>A0A6I3KQ29</accession>
<proteinExistence type="predicted"/>
<evidence type="ECO:0000313" key="2">
    <source>
        <dbReference type="Proteomes" id="UP000440694"/>
    </source>
</evidence>
<organism evidence="1 2">
    <name type="scientific">Hyphomicrobium album</name>
    <dbReference type="NCBI Taxonomy" id="2665159"/>
    <lineage>
        <taxon>Bacteria</taxon>
        <taxon>Pseudomonadati</taxon>
        <taxon>Pseudomonadota</taxon>
        <taxon>Alphaproteobacteria</taxon>
        <taxon>Hyphomicrobiales</taxon>
        <taxon>Hyphomicrobiaceae</taxon>
        <taxon>Hyphomicrobium</taxon>
    </lineage>
</organism>
<dbReference type="AlphaFoldDB" id="A0A6I3KQ29"/>
<dbReference type="EMBL" id="WMBQ01000001">
    <property type="protein sequence ID" value="MTD94811.1"/>
    <property type="molecule type" value="Genomic_DNA"/>
</dbReference>
<sequence length="110" mass="12293">MTMLRIEKLVERETEALRLRADIDLRESNNGKSQALLELGLVARTLEGIPFDAELIQRLKALHGKLENNRAVLRKHLEAVREIAGVVAGTIQDTEWDGTYSQHGGSGAYR</sequence>
<protein>
    <recommendedName>
        <fullName evidence="3">FlgN protein</fullName>
    </recommendedName>
</protein>
<evidence type="ECO:0000313" key="1">
    <source>
        <dbReference type="EMBL" id="MTD94811.1"/>
    </source>
</evidence>
<keyword evidence="2" id="KW-1185">Reference proteome</keyword>
<evidence type="ECO:0008006" key="3">
    <source>
        <dbReference type="Google" id="ProtNLM"/>
    </source>
</evidence>
<name>A0A6I3KQ29_9HYPH</name>
<comment type="caution">
    <text evidence="1">The sequence shown here is derived from an EMBL/GenBank/DDBJ whole genome shotgun (WGS) entry which is preliminary data.</text>
</comment>